<keyword evidence="4" id="KW-1185">Reference proteome</keyword>
<evidence type="ECO:0000256" key="1">
    <source>
        <dbReference type="ARBA" id="ARBA00022842"/>
    </source>
</evidence>
<dbReference type="RefSeq" id="WP_123072165.1">
    <property type="nucleotide sequence ID" value="NZ_JSAB01000432.1"/>
</dbReference>
<evidence type="ECO:0000259" key="2">
    <source>
        <dbReference type="Pfam" id="PF12804"/>
    </source>
</evidence>
<name>A0A422QDH2_9BURK</name>
<feature type="domain" description="MobA-like NTP transferase" evidence="2">
    <location>
        <begin position="5"/>
        <end position="173"/>
    </location>
</feature>
<comment type="caution">
    <text evidence="3">The sequence shown here is derived from an EMBL/GenBank/DDBJ whole genome shotgun (WGS) entry which is preliminary data.</text>
</comment>
<evidence type="ECO:0000313" key="4">
    <source>
        <dbReference type="Proteomes" id="UP000283254"/>
    </source>
</evidence>
<sequence>MALTGILLAAGRGRRFDPAGVNNKLLQRLPGGELVVAASARTLLAVFPRVVAVVPPADGGVGDVLRKLGCEVTVCPDADSGMGLSLAHAIRHSLHAQLHDQSPGQGWLVALGDMPFVAPSTLHALDAAVREGAAIAAPLFEGRRGNPVAFGVQHRDALLALDGDQGARRLLQTSPVTTIDVPDPGILRDIDSPSDLPA</sequence>
<accession>A0A422QDH2</accession>
<dbReference type="PANTHER" id="PTHR43777">
    <property type="entry name" value="MOLYBDENUM COFACTOR CYTIDYLYLTRANSFERASE"/>
    <property type="match status" value="1"/>
</dbReference>
<dbReference type="GO" id="GO:0016779">
    <property type="term" value="F:nucleotidyltransferase activity"/>
    <property type="evidence" value="ECO:0007669"/>
    <property type="project" value="UniProtKB-ARBA"/>
</dbReference>
<dbReference type="Pfam" id="PF12804">
    <property type="entry name" value="NTP_transf_3"/>
    <property type="match status" value="1"/>
</dbReference>
<evidence type="ECO:0000313" key="3">
    <source>
        <dbReference type="EMBL" id="RNF27959.1"/>
    </source>
</evidence>
<dbReference type="AlphaFoldDB" id="A0A422QDH2"/>
<dbReference type="CDD" id="cd04182">
    <property type="entry name" value="GT_2_like_f"/>
    <property type="match status" value="1"/>
</dbReference>
<dbReference type="Proteomes" id="UP000283254">
    <property type="component" value="Unassembled WGS sequence"/>
</dbReference>
<dbReference type="EMBL" id="JSAB01000432">
    <property type="protein sequence ID" value="RNF27959.1"/>
    <property type="molecule type" value="Genomic_DNA"/>
</dbReference>
<keyword evidence="1" id="KW-0460">Magnesium</keyword>
<dbReference type="InterPro" id="IPR029044">
    <property type="entry name" value="Nucleotide-diphossugar_trans"/>
</dbReference>
<gene>
    <name evidence="3" type="ORF">NM04_25740</name>
</gene>
<organism evidence="3 4">
    <name type="scientific">Massilia aurea</name>
    <dbReference type="NCBI Taxonomy" id="373040"/>
    <lineage>
        <taxon>Bacteria</taxon>
        <taxon>Pseudomonadati</taxon>
        <taxon>Pseudomonadota</taxon>
        <taxon>Betaproteobacteria</taxon>
        <taxon>Burkholderiales</taxon>
        <taxon>Oxalobacteraceae</taxon>
        <taxon>Telluria group</taxon>
        <taxon>Massilia</taxon>
    </lineage>
</organism>
<dbReference type="InterPro" id="IPR025877">
    <property type="entry name" value="MobA-like_NTP_Trfase"/>
</dbReference>
<dbReference type="Gene3D" id="3.90.550.10">
    <property type="entry name" value="Spore Coat Polysaccharide Biosynthesis Protein SpsA, Chain A"/>
    <property type="match status" value="1"/>
</dbReference>
<dbReference type="PANTHER" id="PTHR43777:SF1">
    <property type="entry name" value="MOLYBDENUM COFACTOR CYTIDYLYLTRANSFERASE"/>
    <property type="match status" value="1"/>
</dbReference>
<proteinExistence type="predicted"/>
<protein>
    <submittedName>
        <fullName evidence="3">Molybdopterin-guanine dinucleotide biosynthesis protein MobA</fullName>
    </submittedName>
</protein>
<dbReference type="OrthoDB" id="5298793at2"/>
<reference evidence="3" key="1">
    <citation type="submission" date="2014-10" db="EMBL/GenBank/DDBJ databases">
        <title>Massilia sp. genome.</title>
        <authorList>
            <person name="Xu B."/>
            <person name="Dai L."/>
            <person name="Huang Z."/>
        </authorList>
    </citation>
    <scope>NUCLEOTIDE SEQUENCE [LARGE SCALE GENOMIC DNA]</scope>
    <source>
        <strain evidence="3">CFS-1</strain>
    </source>
</reference>
<dbReference type="SUPFAM" id="SSF53448">
    <property type="entry name" value="Nucleotide-diphospho-sugar transferases"/>
    <property type="match status" value="1"/>
</dbReference>